<evidence type="ECO:0000256" key="1">
    <source>
        <dbReference type="ARBA" id="ARBA00022729"/>
    </source>
</evidence>
<dbReference type="HOGENOM" id="CLU_033148_0_0_6"/>
<protein>
    <submittedName>
        <fullName evidence="5">Cytochrome c family protein</fullName>
    </submittedName>
</protein>
<keyword evidence="3" id="KW-0472">Membrane</keyword>
<dbReference type="Gene3D" id="1.10.1130.10">
    <property type="entry name" value="Flavocytochrome C3, Chain A"/>
    <property type="match status" value="1"/>
</dbReference>
<dbReference type="InterPro" id="IPR024673">
    <property type="entry name" value="Octahem_Cyt_c"/>
</dbReference>
<accession>A1WTD1</accession>
<reference evidence="5 6" key="2">
    <citation type="journal article" date="2013" name="Stand. Genomic Sci.">
        <title>Complete genome sequence of Halorhodospira halophila SL1.</title>
        <authorList>
            <person name="Challacombe J.F."/>
            <person name="Majid S."/>
            <person name="Deole R."/>
            <person name="Brettin T.S."/>
            <person name="Bruce D."/>
            <person name="Delano S.F."/>
            <person name="Detter J.C."/>
            <person name="Gleasner C.D."/>
            <person name="Han C.S."/>
            <person name="Misra M."/>
            <person name="Reitenga K.G."/>
            <person name="Mikhailova N."/>
            <person name="Woyke T."/>
            <person name="Pitluck S."/>
            <person name="Nolan M."/>
            <person name="Land M.L."/>
            <person name="Saunders E."/>
            <person name="Tapia R."/>
            <person name="Lapidus A."/>
            <person name="Ivanova N."/>
            <person name="Hoff W.D."/>
        </authorList>
    </citation>
    <scope>NUCLEOTIDE SEQUENCE [LARGE SCALE GENOMIC DNA]</scope>
    <source>
        <strain evidence="6">DSM 244 / SL1</strain>
    </source>
</reference>
<keyword evidence="3" id="KW-0812">Transmembrane</keyword>
<keyword evidence="1 4" id="KW-0732">Signal</keyword>
<dbReference type="NCBIfam" id="TIGR04315">
    <property type="entry name" value="octaheme_Shew"/>
    <property type="match status" value="1"/>
</dbReference>
<evidence type="ECO:0000313" key="5">
    <source>
        <dbReference type="EMBL" id="ABM60943.1"/>
    </source>
</evidence>
<dbReference type="PIRSF" id="PIRSF039014">
    <property type="entry name" value="OTR_cyc"/>
    <property type="match status" value="1"/>
</dbReference>
<name>A1WTD1_HALHL</name>
<gene>
    <name evidence="5" type="ordered locus">Hhal_0149</name>
</gene>
<proteinExistence type="predicted"/>
<keyword evidence="6" id="KW-1185">Reference proteome</keyword>
<reference evidence="6" key="1">
    <citation type="submission" date="2006-12" db="EMBL/GenBank/DDBJ databases">
        <title>Complete sequence of Halorhodospira halophila SL1.</title>
        <authorList>
            <consortium name="US DOE Joint Genome Institute"/>
            <person name="Copeland A."/>
            <person name="Lucas S."/>
            <person name="Lapidus A."/>
            <person name="Barry K."/>
            <person name="Detter J.C."/>
            <person name="Glavina del Rio T."/>
            <person name="Hammon N."/>
            <person name="Israni S."/>
            <person name="Dalin E."/>
            <person name="Tice H."/>
            <person name="Pitluck S."/>
            <person name="Saunders E."/>
            <person name="Brettin T."/>
            <person name="Bruce D."/>
            <person name="Han C."/>
            <person name="Tapia R."/>
            <person name="Schmutz J."/>
            <person name="Larimer F."/>
            <person name="Land M."/>
            <person name="Hauser L."/>
            <person name="Kyrpides N."/>
            <person name="Mikhailova N."/>
            <person name="Hoff W."/>
            <person name="Richardson P."/>
        </authorList>
    </citation>
    <scope>NUCLEOTIDE SEQUENCE [LARGE SCALE GENOMIC DNA]</scope>
    <source>
        <strain evidence="6">DSM 244 / SL1</strain>
    </source>
</reference>
<dbReference type="Proteomes" id="UP000000647">
    <property type="component" value="Chromosome"/>
</dbReference>
<evidence type="ECO:0000256" key="3">
    <source>
        <dbReference type="SAM" id="Phobius"/>
    </source>
</evidence>
<feature type="transmembrane region" description="Helical" evidence="3">
    <location>
        <begin position="515"/>
        <end position="538"/>
    </location>
</feature>
<sequence>MIARRWLAGLLVLAVGVSSAAGAEDVEPPIPGEEAAAEPGSTADHSQFSILEGPFETGPEVTEACLQCHTEAAKQVHSSIHWTWTYEQPETEQTLGKRYVLNNLCMGIAGSYERCSSCHVGYGWEDRDFDFTAEEKVDCLVCHDTTGDYVKFPTAAGHPPYEDTEFRGTLFEAPDLAHVARNVGDTSRATCGSCHFEGGGGNAVKHGDLDSSLLDPPRSVDVHMTPDGADFSCSNCHEFTGHIQSGSRYHLTMPDTDDAPVPARPQDKPACVACHGSEPHEGRIHDKLNAHGEFIACQTCHVPEIARGGYPTKTLWDWSEAGRLDDDGQPIVEKDDEGRVVYDGMKGVFEWDEDYPPDYRWFDGNMVYTLPDDTIDPDDEVPVNRPQGQPGEEGAKIWPFKIMYGQQLYDAEHHTLLVPQLFGKEGDENAYWQNYDWDRAIEAGMEEARAVGQTEMVYSGEYGFVETRMYWPVNHMVAPAEESVACVDCHSRDGRMAGLDGVYVPGQDRHPRIEAVGWTAVWLTLFAVLGHGGVRYYLYRRERLGNRHGEEGSSS</sequence>
<dbReference type="AlphaFoldDB" id="A1WTD1"/>
<dbReference type="PANTHER" id="PTHR35038">
    <property type="entry name" value="DISSIMILATORY SULFITE REDUCTASE SIRA"/>
    <property type="match status" value="1"/>
</dbReference>
<dbReference type="InterPro" id="IPR051829">
    <property type="entry name" value="Multiheme_Cytochr_ET"/>
</dbReference>
<dbReference type="PANTHER" id="PTHR35038:SF5">
    <property type="entry name" value="CYTOCHROME C-TYPE PROTEIN NRFB"/>
    <property type="match status" value="1"/>
</dbReference>
<dbReference type="GO" id="GO:0016491">
    <property type="term" value="F:oxidoreductase activity"/>
    <property type="evidence" value="ECO:0007669"/>
    <property type="project" value="TreeGrafter"/>
</dbReference>
<dbReference type="KEGG" id="hha:Hhal_0149"/>
<feature type="region of interest" description="Disordered" evidence="2">
    <location>
        <begin position="23"/>
        <end position="43"/>
    </location>
</feature>
<dbReference type="Pfam" id="PF11783">
    <property type="entry name" value="Cytochrome_cB"/>
    <property type="match status" value="1"/>
</dbReference>
<keyword evidence="3" id="KW-1133">Transmembrane helix</keyword>
<feature type="signal peptide" evidence="4">
    <location>
        <begin position="1"/>
        <end position="23"/>
    </location>
</feature>
<evidence type="ECO:0000256" key="4">
    <source>
        <dbReference type="SAM" id="SignalP"/>
    </source>
</evidence>
<dbReference type="InterPro" id="IPR036280">
    <property type="entry name" value="Multihaem_cyt_sf"/>
</dbReference>
<organism evidence="5 6">
    <name type="scientific">Halorhodospira halophila (strain DSM 244 / SL1)</name>
    <name type="common">Ectothiorhodospira halophila (strain DSM 244 / SL1)</name>
    <dbReference type="NCBI Taxonomy" id="349124"/>
    <lineage>
        <taxon>Bacteria</taxon>
        <taxon>Pseudomonadati</taxon>
        <taxon>Pseudomonadota</taxon>
        <taxon>Gammaproteobacteria</taxon>
        <taxon>Chromatiales</taxon>
        <taxon>Ectothiorhodospiraceae</taxon>
        <taxon>Halorhodospira</taxon>
    </lineage>
</organism>
<feature type="chain" id="PRO_5002640844" evidence="4">
    <location>
        <begin position="24"/>
        <end position="555"/>
    </location>
</feature>
<dbReference type="STRING" id="349124.Hhal_0149"/>
<dbReference type="SUPFAM" id="SSF48695">
    <property type="entry name" value="Multiheme cytochromes"/>
    <property type="match status" value="1"/>
</dbReference>
<evidence type="ECO:0000256" key="2">
    <source>
        <dbReference type="SAM" id="MobiDB-lite"/>
    </source>
</evidence>
<dbReference type="EMBL" id="CP000544">
    <property type="protein sequence ID" value="ABM60943.1"/>
    <property type="molecule type" value="Genomic_DNA"/>
</dbReference>
<dbReference type="eggNOG" id="ENOG502Z8B5">
    <property type="taxonomic scope" value="Bacteria"/>
</dbReference>
<evidence type="ECO:0000313" key="6">
    <source>
        <dbReference type="Proteomes" id="UP000000647"/>
    </source>
</evidence>